<comment type="catalytic activity">
    <reaction evidence="6">
        <text>[protein-PII]-uridylyl-L-tyrosine + H2O = [protein-PII]-L-tyrosine + UMP + H(+)</text>
        <dbReference type="Rhea" id="RHEA:48600"/>
        <dbReference type="Rhea" id="RHEA-COMP:12147"/>
        <dbReference type="Rhea" id="RHEA-COMP:12148"/>
        <dbReference type="ChEBI" id="CHEBI:15377"/>
        <dbReference type="ChEBI" id="CHEBI:15378"/>
        <dbReference type="ChEBI" id="CHEBI:46858"/>
        <dbReference type="ChEBI" id="CHEBI:57865"/>
        <dbReference type="ChEBI" id="CHEBI:90602"/>
    </reaction>
</comment>
<dbReference type="EC" id="3.1.4.-" evidence="6"/>
<dbReference type="InterPro" id="IPR010043">
    <property type="entry name" value="UTase/UR"/>
</dbReference>
<evidence type="ECO:0000313" key="9">
    <source>
        <dbReference type="Proteomes" id="UP001596337"/>
    </source>
</evidence>
<evidence type="ECO:0000313" key="8">
    <source>
        <dbReference type="EMBL" id="MFC6869838.1"/>
    </source>
</evidence>
<evidence type="ECO:0000256" key="1">
    <source>
        <dbReference type="ARBA" id="ARBA00022679"/>
    </source>
</evidence>
<organism evidence="8 9">
    <name type="scientific">Haloechinothrix salitolerans</name>
    <dbReference type="NCBI Taxonomy" id="926830"/>
    <lineage>
        <taxon>Bacteria</taxon>
        <taxon>Bacillati</taxon>
        <taxon>Actinomycetota</taxon>
        <taxon>Actinomycetes</taxon>
        <taxon>Pseudonocardiales</taxon>
        <taxon>Pseudonocardiaceae</taxon>
        <taxon>Haloechinothrix</taxon>
    </lineage>
</organism>
<dbReference type="HAMAP" id="MF_00277">
    <property type="entry name" value="PII_uridylyl_transf"/>
    <property type="match status" value="1"/>
</dbReference>
<dbReference type="Pfam" id="PF01966">
    <property type="entry name" value="HD"/>
    <property type="match status" value="1"/>
</dbReference>
<dbReference type="EMBL" id="JBHSXX010000001">
    <property type="protein sequence ID" value="MFC6869838.1"/>
    <property type="molecule type" value="Genomic_DNA"/>
</dbReference>
<dbReference type="InterPro" id="IPR003607">
    <property type="entry name" value="HD/PDEase_dom"/>
</dbReference>
<dbReference type="Gene3D" id="1.10.3090.10">
    <property type="entry name" value="cca-adding enzyme, domain 2"/>
    <property type="match status" value="1"/>
</dbReference>
<evidence type="ECO:0000256" key="4">
    <source>
        <dbReference type="ARBA" id="ARBA00022842"/>
    </source>
</evidence>
<evidence type="ECO:0000256" key="5">
    <source>
        <dbReference type="ARBA" id="ARBA00023268"/>
    </source>
</evidence>
<keyword evidence="3 6" id="KW-0378">Hydrolase</keyword>
<keyword evidence="2 6" id="KW-0548">Nucleotidyltransferase</keyword>
<dbReference type="PROSITE" id="PS51831">
    <property type="entry name" value="HD"/>
    <property type="match status" value="1"/>
</dbReference>
<protein>
    <recommendedName>
        <fullName evidence="6">Bifunctional uridylyltransferase/uridylyl-removing enzyme</fullName>
        <shortName evidence="6">UTase/UR</shortName>
    </recommendedName>
    <alternativeName>
        <fullName evidence="6">Bifunctional [protein-PII] modification enzyme</fullName>
    </alternativeName>
    <alternativeName>
        <fullName evidence="6">Bifunctional nitrogen sensor protein</fullName>
    </alternativeName>
    <domain>
        <recommendedName>
            <fullName evidence="6">[Protein-PII] uridylyltransferase</fullName>
            <shortName evidence="6">PII uridylyltransferase</shortName>
            <shortName evidence="6">UTase</shortName>
            <ecNumber evidence="6">2.7.7.59</ecNumber>
        </recommendedName>
    </domain>
    <domain>
        <recommendedName>
            <fullName evidence="6">[Protein-PII]-UMP uridylyl-removing enzyme</fullName>
            <shortName evidence="6">UR</shortName>
            <ecNumber evidence="6">3.1.4.-</ecNumber>
        </recommendedName>
    </domain>
</protein>
<dbReference type="PANTHER" id="PTHR47320:SF1">
    <property type="entry name" value="BIFUNCTIONAL URIDYLYLTRANSFERASE_URIDYLYL-REMOVING ENZYME"/>
    <property type="match status" value="1"/>
</dbReference>
<keyword evidence="9" id="KW-1185">Reference proteome</keyword>
<feature type="domain" description="HD" evidence="7">
    <location>
        <begin position="413"/>
        <end position="514"/>
    </location>
</feature>
<dbReference type="InterPro" id="IPR043519">
    <property type="entry name" value="NT_sf"/>
</dbReference>
<name>A0ABW2C5Q6_9PSEU</name>
<accession>A0ABW2C5Q6</accession>
<dbReference type="EC" id="2.7.7.59" evidence="6"/>
<comment type="function">
    <text evidence="6">Modifies, by uridylylation and deuridylylation, the PII regulatory proteins (GlnB and homologs), in response to the nitrogen status of the cell that GlnD senses through the glutamine level. Under low glutamine levels, catalyzes the conversion of the PII proteins and UTP to PII-UMP and PPi, while under higher glutamine levels, GlnD hydrolyzes PII-UMP to PII and UMP (deuridylylation). Thus, controls uridylylation state and activity of the PII proteins, and plays an important role in the regulation of nitrogen metabolism.</text>
</comment>
<comment type="caution">
    <text evidence="8">The sequence shown here is derived from an EMBL/GenBank/DDBJ whole genome shotgun (WGS) entry which is preliminary data.</text>
</comment>
<dbReference type="InterPro" id="IPR013546">
    <property type="entry name" value="PII_UdlTrfase/GS_AdlTrfase"/>
</dbReference>
<comment type="similarity">
    <text evidence="6">Belongs to the GlnD family.</text>
</comment>
<keyword evidence="5 6" id="KW-0511">Multifunctional enzyme</keyword>
<dbReference type="NCBIfam" id="NF002895">
    <property type="entry name" value="PRK03381.1"/>
    <property type="match status" value="1"/>
</dbReference>
<dbReference type="Pfam" id="PF08335">
    <property type="entry name" value="GlnD_UR_UTase"/>
    <property type="match status" value="1"/>
</dbReference>
<comment type="caution">
    <text evidence="6">Lacks conserved residue(s) required for the propagation of feature annotation.</text>
</comment>
<keyword evidence="4 6" id="KW-0460">Magnesium</keyword>
<evidence type="ECO:0000259" key="7">
    <source>
        <dbReference type="PROSITE" id="PS51831"/>
    </source>
</evidence>
<gene>
    <name evidence="6" type="primary">glnD</name>
    <name evidence="8" type="ORF">ACFQGD_22095</name>
</gene>
<dbReference type="Proteomes" id="UP001596337">
    <property type="component" value="Unassembled WGS sequence"/>
</dbReference>
<proteinExistence type="inferred from homology"/>
<dbReference type="RefSeq" id="WP_345400938.1">
    <property type="nucleotide sequence ID" value="NZ_BAABLA010000103.1"/>
</dbReference>
<comment type="domain">
    <text evidence="6">Has four distinct domains: an N-terminal nucleotidyltransferase (NT) domain responsible for UTase activity, a central HD domain that encodes UR activity, and two C-terminal ACT domains that seem to have a role in glutamine sensing.</text>
</comment>
<dbReference type="CDD" id="cd05401">
    <property type="entry name" value="NT_GlnE_GlnD_like"/>
    <property type="match status" value="1"/>
</dbReference>
<keyword evidence="1 6" id="KW-0808">Transferase</keyword>
<evidence type="ECO:0000256" key="2">
    <source>
        <dbReference type="ARBA" id="ARBA00022695"/>
    </source>
</evidence>
<evidence type="ECO:0000256" key="3">
    <source>
        <dbReference type="ARBA" id="ARBA00022801"/>
    </source>
</evidence>
<dbReference type="SUPFAM" id="SSF81301">
    <property type="entry name" value="Nucleotidyltransferase"/>
    <property type="match status" value="1"/>
</dbReference>
<dbReference type="GO" id="GO:0008773">
    <property type="term" value="F:[protein-PII] uridylyltransferase activity"/>
    <property type="evidence" value="ECO:0007669"/>
    <property type="project" value="UniProtKB-EC"/>
</dbReference>
<dbReference type="SMART" id="SM00471">
    <property type="entry name" value="HDc"/>
    <property type="match status" value="1"/>
</dbReference>
<evidence type="ECO:0000256" key="6">
    <source>
        <dbReference type="HAMAP-Rule" id="MF_00277"/>
    </source>
</evidence>
<dbReference type="PANTHER" id="PTHR47320">
    <property type="entry name" value="BIFUNCTIONAL URIDYLYLTRANSFERASE/URIDYLYL-REMOVING ENZYME"/>
    <property type="match status" value="1"/>
</dbReference>
<dbReference type="PIRSF" id="PIRSF006288">
    <property type="entry name" value="PII_uridyltransf"/>
    <property type="match status" value="1"/>
</dbReference>
<feature type="region of interest" description="Uridylyltransferase" evidence="6">
    <location>
        <begin position="1"/>
        <end position="298"/>
    </location>
</feature>
<comment type="cofactor">
    <cofactor evidence="6">
        <name>Mg(2+)</name>
        <dbReference type="ChEBI" id="CHEBI:18420"/>
    </cofactor>
</comment>
<comment type="activity regulation">
    <text evidence="6">Uridylyltransferase (UTase) activity is inhibited by glutamine, while glutamine activates uridylyl-removing (UR) activity.</text>
</comment>
<dbReference type="InterPro" id="IPR006674">
    <property type="entry name" value="HD_domain"/>
</dbReference>
<reference evidence="9" key="1">
    <citation type="journal article" date="2019" name="Int. J. Syst. Evol. Microbiol.">
        <title>The Global Catalogue of Microorganisms (GCM) 10K type strain sequencing project: providing services to taxonomists for standard genome sequencing and annotation.</title>
        <authorList>
            <consortium name="The Broad Institute Genomics Platform"/>
            <consortium name="The Broad Institute Genome Sequencing Center for Infectious Disease"/>
            <person name="Wu L."/>
            <person name="Ma J."/>
        </authorList>
    </citation>
    <scope>NUCLEOTIDE SEQUENCE [LARGE SCALE GENOMIC DNA]</scope>
    <source>
        <strain evidence="9">KCTC 32255</strain>
    </source>
</reference>
<dbReference type="SUPFAM" id="SSF81891">
    <property type="entry name" value="Poly A polymerase C-terminal region-like"/>
    <property type="match status" value="1"/>
</dbReference>
<sequence>MIAGELVEAAERLLGGKTKNGRMGAAALRAALVDLYEFWLGKGAAAAGVDTDHPGVALVAVGGLGREELVPYSDLDLVLVHTGMPGIAETADALWYPLWDARVGLDHSVRTTSEALSVARKDLRTQLGLLDARYIAGDAELAASLVTAAREQWQRTARKRVGELADSVRQRWRRTGEIGQSAEPDLKYGGGGLRDLGLLDALSAAQLVDRPGDELHRARTLLLDVRTELRLELRRDRDVLAAPQADKIAATLGFDDRFALARELAGAGRAVRYAVDVALRANTDTPKRAFGLRGARKPLDEGVVLHGNEVALAKGALPAKDPTLLLRVASSAARTGKPITYAALRTLADSAPELRTPWPADARQELTALLGAGEGLVDAVEALDNTGLWARLFPEWGAVRDLPPREPVHRWTVDRHLVQTCVEASALTTTVSRPDLLVLGALLHDIGKGRGTDHSELGAAITTQVARRIGFPGPDVELLTGMVRHHLLLPHTALRRDISEPETVQRVVATLDENPVLLELLHALAKADALATGPGVWSEWRAGLLRELVARCKAVMRGGPLVTEEPLDERQRVLAETAKSSGRTEVLVTSEGNVATIAIAAPPGGDLLAPAAGALALQSLEVHQASLHVHAGVRVGLFSASPRFGTPPDPALLREKLTRAVSVPDALGEQLASKERDYGDQPQQAEPRVLWFDEETEGADTVLLELRATDRIGLLYRVADALRSCDAEVRWARVATLGVSCVDSFALRPKGGRADLEWRRGVERAVLAAATG</sequence>
<dbReference type="SUPFAM" id="SSF81593">
    <property type="entry name" value="Nucleotidyltransferase substrate binding subunit/domain"/>
    <property type="match status" value="1"/>
</dbReference>
<comment type="catalytic activity">
    <reaction evidence="6">
        <text>[protein-PII]-L-tyrosine + UTP = [protein-PII]-uridylyl-L-tyrosine + diphosphate</text>
        <dbReference type="Rhea" id="RHEA:13673"/>
        <dbReference type="Rhea" id="RHEA-COMP:12147"/>
        <dbReference type="Rhea" id="RHEA-COMP:12148"/>
        <dbReference type="ChEBI" id="CHEBI:33019"/>
        <dbReference type="ChEBI" id="CHEBI:46398"/>
        <dbReference type="ChEBI" id="CHEBI:46858"/>
        <dbReference type="ChEBI" id="CHEBI:90602"/>
        <dbReference type="EC" id="2.7.7.59"/>
    </reaction>
</comment>